<keyword evidence="1" id="KW-0812">Transmembrane</keyword>
<keyword evidence="4" id="KW-1185">Reference proteome</keyword>
<reference evidence="3 4" key="1">
    <citation type="submission" date="2016-10" db="EMBL/GenBank/DDBJ databases">
        <authorList>
            <person name="de Groot N.N."/>
        </authorList>
    </citation>
    <scope>NUCLEOTIDE SEQUENCE [LARGE SCALE GENOMIC DNA]</scope>
    <source>
        <strain evidence="3 4">NLAE-zl-G419</strain>
    </source>
</reference>
<feature type="transmembrane region" description="Helical" evidence="1">
    <location>
        <begin position="39"/>
        <end position="62"/>
    </location>
</feature>
<evidence type="ECO:0000313" key="3">
    <source>
        <dbReference type="EMBL" id="SFG31580.1"/>
    </source>
</evidence>
<organism evidence="3 4">
    <name type="scientific">Clostridium cadaveris</name>
    <dbReference type="NCBI Taxonomy" id="1529"/>
    <lineage>
        <taxon>Bacteria</taxon>
        <taxon>Bacillati</taxon>
        <taxon>Bacillota</taxon>
        <taxon>Clostridia</taxon>
        <taxon>Eubacteriales</taxon>
        <taxon>Clostridiaceae</taxon>
        <taxon>Clostridium</taxon>
    </lineage>
</organism>
<gene>
    <name evidence="2" type="ORF">DBY38_14175</name>
    <name evidence="3" type="ORF">SAMN04487885_1522</name>
</gene>
<evidence type="ECO:0000313" key="4">
    <source>
        <dbReference type="Proteomes" id="UP000182135"/>
    </source>
</evidence>
<keyword evidence="1" id="KW-0472">Membrane</keyword>
<name>A0A1I2QU69_9CLOT</name>
<keyword evidence="1" id="KW-1133">Transmembrane helix</keyword>
<dbReference type="RefSeq" id="WP_074846760.1">
    <property type="nucleotide sequence ID" value="NZ_BAAACD010000002.1"/>
</dbReference>
<protein>
    <submittedName>
        <fullName evidence="3">Uncharacterized protein</fullName>
    </submittedName>
</protein>
<reference evidence="2 5" key="2">
    <citation type="submission" date="2018-03" db="EMBL/GenBank/DDBJ databases">
        <title>The uncultured portion of the human microbiome is neutrally assembled.</title>
        <authorList>
            <person name="Jeraldo P."/>
            <person name="Boardman L."/>
            <person name="White B.A."/>
            <person name="Nelson H."/>
            <person name="Goldenfeld N."/>
            <person name="Chia N."/>
        </authorList>
    </citation>
    <scope>NUCLEOTIDE SEQUENCE [LARGE SCALE GENOMIC DNA]</scope>
    <source>
        <strain evidence="2">CIM:MAG 903</strain>
    </source>
</reference>
<dbReference type="AlphaFoldDB" id="A0A1I2QU69"/>
<proteinExistence type="predicted"/>
<accession>A0A1I2QU69</accession>
<dbReference type="GeneID" id="90545990"/>
<feature type="transmembrane region" description="Helical" evidence="1">
    <location>
        <begin position="68"/>
        <end position="95"/>
    </location>
</feature>
<feature type="transmembrane region" description="Helical" evidence="1">
    <location>
        <begin position="6"/>
        <end position="27"/>
    </location>
</feature>
<dbReference type="Proteomes" id="UP000246114">
    <property type="component" value="Unassembled WGS sequence"/>
</dbReference>
<evidence type="ECO:0000313" key="5">
    <source>
        <dbReference type="Proteomes" id="UP000246114"/>
    </source>
</evidence>
<evidence type="ECO:0000313" key="2">
    <source>
        <dbReference type="EMBL" id="PWL51382.1"/>
    </source>
</evidence>
<dbReference type="Proteomes" id="UP000182135">
    <property type="component" value="Unassembled WGS sequence"/>
</dbReference>
<dbReference type="EMBL" id="FOOE01000052">
    <property type="protein sequence ID" value="SFG31580.1"/>
    <property type="molecule type" value="Genomic_DNA"/>
</dbReference>
<sequence length="108" mass="11699">MWTFILIVATALIIAIILSKKSTIKINGKEISGMKKIPYGFIAILIAALGIIFAIALVAIFVGLGLGIIGIVAILILIAIPIVLLIAYFTTGITINDKIYRFKKNKDR</sequence>
<dbReference type="EMBL" id="QAMZ01000056">
    <property type="protein sequence ID" value="PWL51382.1"/>
    <property type="molecule type" value="Genomic_DNA"/>
</dbReference>
<evidence type="ECO:0000256" key="1">
    <source>
        <dbReference type="SAM" id="Phobius"/>
    </source>
</evidence>